<feature type="compositionally biased region" description="Basic and acidic residues" evidence="1">
    <location>
        <begin position="263"/>
        <end position="284"/>
    </location>
</feature>
<feature type="compositionally biased region" description="Low complexity" evidence="1">
    <location>
        <begin position="129"/>
        <end position="142"/>
    </location>
</feature>
<keyword evidence="3" id="KW-1185">Reference proteome</keyword>
<feature type="compositionally biased region" description="Polar residues" evidence="1">
    <location>
        <begin position="442"/>
        <end position="453"/>
    </location>
</feature>
<feature type="compositionally biased region" description="Low complexity" evidence="1">
    <location>
        <begin position="1"/>
        <end position="10"/>
    </location>
</feature>
<feature type="region of interest" description="Disordered" evidence="1">
    <location>
        <begin position="503"/>
        <end position="536"/>
    </location>
</feature>
<organism evidence="2 3">
    <name type="scientific">Colletotrichum lupini</name>
    <dbReference type="NCBI Taxonomy" id="145971"/>
    <lineage>
        <taxon>Eukaryota</taxon>
        <taxon>Fungi</taxon>
        <taxon>Dikarya</taxon>
        <taxon>Ascomycota</taxon>
        <taxon>Pezizomycotina</taxon>
        <taxon>Sordariomycetes</taxon>
        <taxon>Hypocreomycetidae</taxon>
        <taxon>Glomerellales</taxon>
        <taxon>Glomerellaceae</taxon>
        <taxon>Colletotrichum</taxon>
        <taxon>Colletotrichum acutatum species complex</taxon>
    </lineage>
</organism>
<feature type="region of interest" description="Disordered" evidence="1">
    <location>
        <begin position="85"/>
        <end position="171"/>
    </location>
</feature>
<evidence type="ECO:0000313" key="2">
    <source>
        <dbReference type="EMBL" id="UQC89906.1"/>
    </source>
</evidence>
<protein>
    <submittedName>
        <fullName evidence="2">Uncharacterized protein</fullName>
    </submittedName>
</protein>
<dbReference type="EMBL" id="CP019480">
    <property type="protein sequence ID" value="UQC89906.1"/>
    <property type="molecule type" value="Genomic_DNA"/>
</dbReference>
<dbReference type="Proteomes" id="UP000830671">
    <property type="component" value="Chromosome 8"/>
</dbReference>
<dbReference type="KEGG" id="clup:CLUP02_15437"/>
<evidence type="ECO:0000313" key="3">
    <source>
        <dbReference type="Proteomes" id="UP000830671"/>
    </source>
</evidence>
<proteinExistence type="predicted"/>
<dbReference type="AlphaFoldDB" id="A0A9Q8T8A8"/>
<accession>A0A9Q8T8A8</accession>
<reference evidence="2" key="1">
    <citation type="journal article" date="2021" name="Mol. Plant Microbe Interact.">
        <title>Complete Genome Sequence of the Plant-Pathogenic Fungus Colletotrichum lupini.</title>
        <authorList>
            <person name="Baroncelli R."/>
            <person name="Pensec F."/>
            <person name="Da Lio D."/>
            <person name="Boufleur T."/>
            <person name="Vicente I."/>
            <person name="Sarrocco S."/>
            <person name="Picot A."/>
            <person name="Baraldi E."/>
            <person name="Sukno S."/>
            <person name="Thon M."/>
            <person name="Le Floch G."/>
        </authorList>
    </citation>
    <scope>NUCLEOTIDE SEQUENCE</scope>
    <source>
        <strain evidence="2">IMI 504893</strain>
    </source>
</reference>
<feature type="compositionally biased region" description="Acidic residues" evidence="1">
    <location>
        <begin position="737"/>
        <end position="751"/>
    </location>
</feature>
<feature type="compositionally biased region" description="Low complexity" evidence="1">
    <location>
        <begin position="91"/>
        <end position="109"/>
    </location>
</feature>
<feature type="region of interest" description="Disordered" evidence="1">
    <location>
        <begin position="731"/>
        <end position="751"/>
    </location>
</feature>
<evidence type="ECO:0000256" key="1">
    <source>
        <dbReference type="SAM" id="MobiDB-lite"/>
    </source>
</evidence>
<feature type="region of interest" description="Disordered" evidence="1">
    <location>
        <begin position="263"/>
        <end position="287"/>
    </location>
</feature>
<sequence>MGFLKFFSSKRSSDKSSNGIKAQAYDATTASLPPLLGTYPIAGNGPTNVFEDLQRSHHKMSETNLSLAAGSEASAPAPPVLRFRDSSVERPSSAPGSAVPPSFSPSPSGRWGRDSSRGPPLSFRKPRIGSLTSTTSGLSGLTPAPQRSSNSTAIPFEGDPFRPPTAPFTHNRHLSMQSTSTAAVRGFIDLLDAQSEIKPSGFQSRVKASGARDYGEDVADRNIGENGVDLESDKVQAFYATNGGSPRDRHNGAFAVPARAQFGDKEQTFKPPRRHDSLDNEARTKSLTSASLGQVPFRTNIFNLEGSLDREPIMESVSETIRGRRRQSLGAYIPTTPSNATNGRTLSLRKSTADASGSPNGRKHKRRSTLGGEAPLNELGIFTSGRGHLDPSMSPKTTQKPTYLVKHNYSLPVQQRPKTSSGLIHTESYQAVRPPSRGGSVASPTFSSPTQKSPSKRHTLSAIGGAAASTRPTEWPRNAKPDGQPGTRGWVGRVEVESFVDSGVVSSPAPSPHVMRSGHSWREAQDDSYSRSKSNGVPFGKGKLDEIYEHVPMRTSSLRHWSISSATPTMSSTSSFQRPHSRHTTTTTVDLATMSSFLNDSCSSLHSGTGDHASFCTALESALPSPITPAKPGDAFNIDDYLSSDDDIDADSFITTRKRGSAQSGDHEEGLLFSDEGYGEGGLQLPGLFDSLSNIPDPETTSPERFGHKYSLSNPGGRLHRKFSLDPRIEAPISTLDDGDGDAEDEDEDDNLFDIPMRSDLALGRRGTQRISALGTMYQSIEEEKDEKVDVRAAVRLRKEDKARQRALARFSRVQHRRVSQFEGKQGGSEETGMKSKGRDIELVGRILGDVTNHVYFVGRLIEQYDTMFNS</sequence>
<dbReference type="GeneID" id="73349371"/>
<name>A0A9Q8T8A8_9PEZI</name>
<feature type="region of interest" description="Disordered" evidence="1">
    <location>
        <begin position="430"/>
        <end position="490"/>
    </location>
</feature>
<gene>
    <name evidence="2" type="ORF">CLUP02_15437</name>
</gene>
<feature type="region of interest" description="Disordered" evidence="1">
    <location>
        <begin position="330"/>
        <end position="377"/>
    </location>
</feature>
<feature type="region of interest" description="Disordered" evidence="1">
    <location>
        <begin position="1"/>
        <end position="20"/>
    </location>
</feature>
<feature type="compositionally biased region" description="Basic and acidic residues" evidence="1">
    <location>
        <begin position="520"/>
        <end position="530"/>
    </location>
</feature>
<feature type="compositionally biased region" description="Polar residues" evidence="1">
    <location>
        <begin position="335"/>
        <end position="359"/>
    </location>
</feature>
<dbReference type="RefSeq" id="XP_049151507.1">
    <property type="nucleotide sequence ID" value="XM_049294361.1"/>
</dbReference>